<dbReference type="PANTHER" id="PTHR19375">
    <property type="entry name" value="HEAT SHOCK PROTEIN 70KDA"/>
    <property type="match status" value="1"/>
</dbReference>
<dbReference type="InterPro" id="IPR029047">
    <property type="entry name" value="HSP70_peptide-bd_sf"/>
</dbReference>
<comment type="similarity">
    <text evidence="3">Belongs to the heat shock protein 70 family.</text>
</comment>
<evidence type="ECO:0000313" key="5">
    <source>
        <dbReference type="EMBL" id="ORD94433.1"/>
    </source>
</evidence>
<dbReference type="GO" id="GO:0005524">
    <property type="term" value="F:ATP binding"/>
    <property type="evidence" value="ECO:0007669"/>
    <property type="project" value="UniProtKB-KW"/>
</dbReference>
<feature type="region of interest" description="Disordered" evidence="4">
    <location>
        <begin position="691"/>
        <end position="712"/>
    </location>
</feature>
<dbReference type="InterPro" id="IPR043129">
    <property type="entry name" value="ATPase_NBD"/>
</dbReference>
<dbReference type="FunFam" id="3.90.640.10:FF:000003">
    <property type="entry name" value="Molecular chaperone DnaK"/>
    <property type="match status" value="1"/>
</dbReference>
<feature type="compositionally biased region" description="Polar residues" evidence="4">
    <location>
        <begin position="701"/>
        <end position="712"/>
    </location>
</feature>
<evidence type="ECO:0000256" key="3">
    <source>
        <dbReference type="RuleBase" id="RU003322"/>
    </source>
</evidence>
<reference evidence="5 6" key="1">
    <citation type="journal article" date="2017" name="Environ. Microbiol.">
        <title>Decay of the glycolytic pathway and adaptation to intranuclear parasitism within Enterocytozoonidae microsporidia.</title>
        <authorList>
            <person name="Wiredu Boakye D."/>
            <person name="Jaroenlak P."/>
            <person name="Prachumwat A."/>
            <person name="Williams T.A."/>
            <person name="Bateman K.S."/>
            <person name="Itsathitphaisarn O."/>
            <person name="Sritunyalucksana K."/>
            <person name="Paszkiewicz K.H."/>
            <person name="Moore K.A."/>
            <person name="Stentiford G.D."/>
            <person name="Williams B.A."/>
        </authorList>
    </citation>
    <scope>NUCLEOTIDE SEQUENCE [LARGE SCALE GENOMIC DNA]</scope>
    <source>
        <strain evidence="5 6">GB1</strain>
    </source>
</reference>
<dbReference type="Pfam" id="PF00012">
    <property type="entry name" value="HSP70"/>
    <property type="match status" value="2"/>
</dbReference>
<sequence length="712" mass="78539">MSTKIPNVTTLGIDLGTTMSCMAGMVHGELQIIDNSDGERITPSIVCFPKDSKTGKVSVGSNAILAAQTNPDNYVYEAKRMFGKGYWNSDIQKSMKYWPFKIREIKGGKSEADKTKVEDNIGIVVNIDGKEQIYEPIQISASVLNYMAESARTRLNAFPTFIVITVPAYFHDGAKQRTLGASQIAFGRKKDENGNSLEVKTVLLAEPTAAAMAYGSMMIKNKQVKPNQDERILVFDLGGGTYDVSILEFCYDESNPVGEVKATDGDNYLGGGDFDNIIVKMAKEEFVRKFGQETVDNCDPTEAKKNEIRLRQEAIKVKTQLSSNTTVTFNLPCYRGERGINFELSRSRFERASKQLFDRLEEKVKGVLLSYGRINSVYTDNGVLDASATIRANPGCNTNLDSVIQNSKKEIDRVIMVGGSSRIPKVSQTLMRMFGETETTPTAQKKVVAVMNPDESIAYGAGYYANACCPAEGDQGGHILLIDKVPLHLCIETLGGQATPLIHARTPIPAKQTQVFSTAADNQTAVTIRITQGNRAKSCDNYNVGEFNLDGIAPARKGEPKIEVSVEVDENNLLKVTARDLNTKNEQMFVQNLSKNLSDDDIERMKKVAEEHEEGDRVFRQRTDAKNTHEAWLYMMEDACEKSTAPADVVSGIKADIDQEIKWLNSEEFMGLTVEEINSHIQEQKDAISKKLATQGAGDAQQPQGNPDVTPM</sequence>
<comment type="caution">
    <text evidence="5">The sequence shown here is derived from an EMBL/GenBank/DDBJ whole genome shotgun (WGS) entry which is preliminary data.</text>
</comment>
<dbReference type="EMBL" id="LWDP01000021">
    <property type="protein sequence ID" value="ORD94433.1"/>
    <property type="molecule type" value="Genomic_DNA"/>
</dbReference>
<dbReference type="PRINTS" id="PR00301">
    <property type="entry name" value="HEATSHOCK70"/>
</dbReference>
<evidence type="ECO:0000256" key="1">
    <source>
        <dbReference type="ARBA" id="ARBA00022741"/>
    </source>
</evidence>
<dbReference type="Gene3D" id="2.60.34.10">
    <property type="entry name" value="Substrate Binding Domain Of DNAk, Chain A, domain 1"/>
    <property type="match status" value="1"/>
</dbReference>
<evidence type="ECO:0000256" key="4">
    <source>
        <dbReference type="SAM" id="MobiDB-lite"/>
    </source>
</evidence>
<proteinExistence type="inferred from homology"/>
<dbReference type="PROSITE" id="PS00329">
    <property type="entry name" value="HSP70_2"/>
    <property type="match status" value="1"/>
</dbReference>
<keyword evidence="2 3" id="KW-0067">ATP-binding</keyword>
<keyword evidence="1 3" id="KW-0547">Nucleotide-binding</keyword>
<dbReference type="AlphaFoldDB" id="A0A1Y1S7I9"/>
<dbReference type="PROSITE" id="PS01036">
    <property type="entry name" value="HSP70_3"/>
    <property type="match status" value="1"/>
</dbReference>
<evidence type="ECO:0000313" key="6">
    <source>
        <dbReference type="Proteomes" id="UP000192639"/>
    </source>
</evidence>
<evidence type="ECO:0000256" key="2">
    <source>
        <dbReference type="ARBA" id="ARBA00022840"/>
    </source>
</evidence>
<dbReference type="Proteomes" id="UP000192639">
    <property type="component" value="Unassembled WGS sequence"/>
</dbReference>
<dbReference type="VEuPathDB" id="MicrosporidiaDB:ECANGB1_757"/>
<organism evidence="5 6">
    <name type="scientific">Enterospora canceri</name>
    <dbReference type="NCBI Taxonomy" id="1081671"/>
    <lineage>
        <taxon>Eukaryota</taxon>
        <taxon>Fungi</taxon>
        <taxon>Fungi incertae sedis</taxon>
        <taxon>Microsporidia</taxon>
        <taxon>Enterocytozoonidae</taxon>
        <taxon>Enterospora</taxon>
    </lineage>
</organism>
<keyword evidence="6" id="KW-1185">Reference proteome</keyword>
<protein>
    <submittedName>
        <fullName evidence="5">HSP7B</fullName>
    </submittedName>
</protein>
<dbReference type="SUPFAM" id="SSF100920">
    <property type="entry name" value="Heat shock protein 70kD (HSP70), peptide-binding domain"/>
    <property type="match status" value="1"/>
</dbReference>
<dbReference type="Gene3D" id="3.90.640.10">
    <property type="entry name" value="Actin, Chain A, domain 4"/>
    <property type="match status" value="1"/>
</dbReference>
<accession>A0A1Y1S7I9</accession>
<dbReference type="OrthoDB" id="2401965at2759"/>
<dbReference type="SUPFAM" id="SSF53067">
    <property type="entry name" value="Actin-like ATPase domain"/>
    <property type="match status" value="2"/>
</dbReference>
<dbReference type="GO" id="GO:0140662">
    <property type="term" value="F:ATP-dependent protein folding chaperone"/>
    <property type="evidence" value="ECO:0007669"/>
    <property type="project" value="InterPro"/>
</dbReference>
<gene>
    <name evidence="5" type="primary">HSP7B</name>
    <name evidence="5" type="ORF">ECANGB1_757</name>
</gene>
<dbReference type="InterPro" id="IPR018181">
    <property type="entry name" value="Heat_shock_70_CS"/>
</dbReference>
<dbReference type="Gene3D" id="3.30.420.40">
    <property type="match status" value="2"/>
</dbReference>
<dbReference type="PROSITE" id="PS00297">
    <property type="entry name" value="HSP70_1"/>
    <property type="match status" value="1"/>
</dbReference>
<name>A0A1Y1S7I9_9MICR</name>
<dbReference type="InterPro" id="IPR013126">
    <property type="entry name" value="Hsp_70_fam"/>
</dbReference>